<feature type="compositionally biased region" description="Basic and acidic residues" evidence="1">
    <location>
        <begin position="1"/>
        <end position="19"/>
    </location>
</feature>
<reference evidence="2" key="2">
    <citation type="journal article" date="2022" name="Microb. Genom.">
        <title>A chromosome-scale genome assembly of the tomato pathogen Cladosporium fulvum reveals a compartmentalized genome architecture and the presence of a dispensable chromosome.</title>
        <authorList>
            <person name="Zaccaron A.Z."/>
            <person name="Chen L.H."/>
            <person name="Samaras A."/>
            <person name="Stergiopoulos I."/>
        </authorList>
    </citation>
    <scope>NUCLEOTIDE SEQUENCE</scope>
    <source>
        <strain evidence="2">Race5_Kim</strain>
    </source>
</reference>
<protein>
    <submittedName>
        <fullName evidence="2">Uncharacterized protein</fullName>
    </submittedName>
</protein>
<sequence>MPSRNDDMHRPKRVDRPVSEGEAVQIATNYEKHSSTKRVDRNGLNWIVESNPQSLNGGIVGDHSANRHLPTGAHLPMREHKGVRRSIKRFR</sequence>
<dbReference type="Proteomes" id="UP000756132">
    <property type="component" value="Chromosome 10"/>
</dbReference>
<gene>
    <name evidence="2" type="ORF">CLAFUR5_12376</name>
</gene>
<dbReference type="RefSeq" id="XP_047767595.1">
    <property type="nucleotide sequence ID" value="XM_047911524.1"/>
</dbReference>
<proteinExistence type="predicted"/>
<evidence type="ECO:0000256" key="1">
    <source>
        <dbReference type="SAM" id="MobiDB-lite"/>
    </source>
</evidence>
<dbReference type="KEGG" id="ffu:CLAFUR5_12376"/>
<reference evidence="2" key="1">
    <citation type="submission" date="2021-12" db="EMBL/GenBank/DDBJ databases">
        <authorList>
            <person name="Zaccaron A."/>
            <person name="Stergiopoulos I."/>
        </authorList>
    </citation>
    <scope>NUCLEOTIDE SEQUENCE</scope>
    <source>
        <strain evidence="2">Race5_Kim</strain>
    </source>
</reference>
<keyword evidence="3" id="KW-1185">Reference proteome</keyword>
<dbReference type="EMBL" id="CP090172">
    <property type="protein sequence ID" value="UJO23229.1"/>
    <property type="molecule type" value="Genomic_DNA"/>
</dbReference>
<dbReference type="GeneID" id="71992254"/>
<feature type="region of interest" description="Disordered" evidence="1">
    <location>
        <begin position="1"/>
        <end position="22"/>
    </location>
</feature>
<organism evidence="2 3">
    <name type="scientific">Passalora fulva</name>
    <name type="common">Tomato leaf mold</name>
    <name type="synonym">Cladosporium fulvum</name>
    <dbReference type="NCBI Taxonomy" id="5499"/>
    <lineage>
        <taxon>Eukaryota</taxon>
        <taxon>Fungi</taxon>
        <taxon>Dikarya</taxon>
        <taxon>Ascomycota</taxon>
        <taxon>Pezizomycotina</taxon>
        <taxon>Dothideomycetes</taxon>
        <taxon>Dothideomycetidae</taxon>
        <taxon>Mycosphaerellales</taxon>
        <taxon>Mycosphaerellaceae</taxon>
        <taxon>Fulvia</taxon>
    </lineage>
</organism>
<name>A0A9Q8UUQ9_PASFU</name>
<accession>A0A9Q8UUQ9</accession>
<feature type="compositionally biased region" description="Basic residues" evidence="1">
    <location>
        <begin position="81"/>
        <end position="91"/>
    </location>
</feature>
<feature type="region of interest" description="Disordered" evidence="1">
    <location>
        <begin position="57"/>
        <end position="91"/>
    </location>
</feature>
<evidence type="ECO:0000313" key="3">
    <source>
        <dbReference type="Proteomes" id="UP000756132"/>
    </source>
</evidence>
<dbReference type="AlphaFoldDB" id="A0A9Q8UUQ9"/>
<evidence type="ECO:0000313" key="2">
    <source>
        <dbReference type="EMBL" id="UJO23229.1"/>
    </source>
</evidence>